<dbReference type="GO" id="GO:0005886">
    <property type="term" value="C:plasma membrane"/>
    <property type="evidence" value="ECO:0007669"/>
    <property type="project" value="TreeGrafter"/>
</dbReference>
<keyword evidence="1" id="KW-0813">Transport</keyword>
<dbReference type="Gene3D" id="3.30.70.20">
    <property type="match status" value="1"/>
</dbReference>
<evidence type="ECO:0000256" key="5">
    <source>
        <dbReference type="ARBA" id="ARBA00023004"/>
    </source>
</evidence>
<keyword evidence="5" id="KW-0408">Iron</keyword>
<dbReference type="PANTHER" id="PTHR30176">
    <property type="entry name" value="FERREDOXIN-TYPE PROTEIN NAPH"/>
    <property type="match status" value="1"/>
</dbReference>
<dbReference type="PROSITE" id="PS51379">
    <property type="entry name" value="4FE4S_FER_2"/>
    <property type="match status" value="2"/>
</dbReference>
<dbReference type="InterPro" id="IPR051684">
    <property type="entry name" value="Electron_Trans/Redox"/>
</dbReference>
<organism evidence="9">
    <name type="scientific">bioreactor metagenome</name>
    <dbReference type="NCBI Taxonomy" id="1076179"/>
    <lineage>
        <taxon>unclassified sequences</taxon>
        <taxon>metagenomes</taxon>
        <taxon>ecological metagenomes</taxon>
    </lineage>
</organism>
<keyword evidence="3" id="KW-0479">Metal-binding</keyword>
<sequence length="350" mass="38903">MKTDRRLVALRLLLGLYILLSFVLAALNQGTNEEIAKKVAPWWHFSENELKTALILVCGYLTLGIRKKNGRSSMRRANLIFLFFAALGIHILIPLVTGNPEIYFFAMPLPWTTLPLQAGIEHSSFFQSHQYTLGLDGIAWAITFFWVYSACIAVGTLLFGRRLHCSHLCLFNGFAAEVFDPVIPLVGKRKQPSAKTLRQLECVRYVFLAIALFFTVFWLGPANYLSPQNASVMRNLELIWYLGANLILAMGFWVASQPRRYCHLCPLGTVLALLARAGNMRISTTKSTCIGCKACDKVCPAAIPIMASALQGNPVISNRCVGCGHCIDACPQKTLGYETSFLSCISKRFP</sequence>
<proteinExistence type="predicted"/>
<feature type="transmembrane region" description="Helical" evidence="7">
    <location>
        <begin position="205"/>
        <end position="226"/>
    </location>
</feature>
<protein>
    <recommendedName>
        <fullName evidence="8">4Fe-4S ferredoxin-type domain-containing protein</fullName>
    </recommendedName>
</protein>
<dbReference type="SUPFAM" id="SSF54862">
    <property type="entry name" value="4Fe-4S ferredoxins"/>
    <property type="match status" value="1"/>
</dbReference>
<dbReference type="GO" id="GO:0046872">
    <property type="term" value="F:metal ion binding"/>
    <property type="evidence" value="ECO:0007669"/>
    <property type="project" value="UniProtKB-KW"/>
</dbReference>
<feature type="transmembrane region" description="Helical" evidence="7">
    <location>
        <begin position="77"/>
        <end position="97"/>
    </location>
</feature>
<evidence type="ECO:0000313" key="9">
    <source>
        <dbReference type="EMBL" id="MPM22029.1"/>
    </source>
</evidence>
<keyword evidence="7" id="KW-0812">Transmembrane</keyword>
<evidence type="ECO:0000259" key="8">
    <source>
        <dbReference type="PROSITE" id="PS51379"/>
    </source>
</evidence>
<feature type="transmembrane region" description="Helical" evidence="7">
    <location>
        <begin position="49"/>
        <end position="65"/>
    </location>
</feature>
<gene>
    <name evidence="9" type="ORF">SDC9_68479</name>
</gene>
<keyword evidence="6" id="KW-0411">Iron-sulfur</keyword>
<feature type="transmembrane region" description="Helical" evidence="7">
    <location>
        <begin position="238"/>
        <end position="255"/>
    </location>
</feature>
<evidence type="ECO:0000256" key="3">
    <source>
        <dbReference type="ARBA" id="ARBA00022723"/>
    </source>
</evidence>
<feature type="domain" description="4Fe-4S ferredoxin-type" evidence="8">
    <location>
        <begin position="312"/>
        <end position="340"/>
    </location>
</feature>
<comment type="caution">
    <text evidence="9">The sequence shown here is derived from an EMBL/GenBank/DDBJ whole genome shotgun (WGS) entry which is preliminary data.</text>
</comment>
<name>A0A644Y0Z7_9ZZZZ</name>
<keyword evidence="4" id="KW-0249">Electron transport</keyword>
<keyword evidence="2" id="KW-0004">4Fe-4S</keyword>
<evidence type="ECO:0000256" key="1">
    <source>
        <dbReference type="ARBA" id="ARBA00022448"/>
    </source>
</evidence>
<accession>A0A644Y0Z7</accession>
<dbReference type="Pfam" id="PF13237">
    <property type="entry name" value="Fer4_10"/>
    <property type="match status" value="1"/>
</dbReference>
<dbReference type="PANTHER" id="PTHR30176:SF3">
    <property type="entry name" value="FERREDOXIN-TYPE PROTEIN NAPH"/>
    <property type="match status" value="1"/>
</dbReference>
<dbReference type="InterPro" id="IPR017896">
    <property type="entry name" value="4Fe4S_Fe-S-bd"/>
</dbReference>
<feature type="domain" description="4Fe-4S ferredoxin-type" evidence="8">
    <location>
        <begin position="280"/>
        <end position="309"/>
    </location>
</feature>
<evidence type="ECO:0000256" key="7">
    <source>
        <dbReference type="SAM" id="Phobius"/>
    </source>
</evidence>
<dbReference type="GO" id="GO:0051539">
    <property type="term" value="F:4 iron, 4 sulfur cluster binding"/>
    <property type="evidence" value="ECO:0007669"/>
    <property type="project" value="UniProtKB-KW"/>
</dbReference>
<dbReference type="PROSITE" id="PS00198">
    <property type="entry name" value="4FE4S_FER_1"/>
    <property type="match status" value="2"/>
</dbReference>
<dbReference type="InterPro" id="IPR017900">
    <property type="entry name" value="4Fe4S_Fe_S_CS"/>
</dbReference>
<dbReference type="AlphaFoldDB" id="A0A644Y0Z7"/>
<feature type="transmembrane region" description="Helical" evidence="7">
    <location>
        <begin position="138"/>
        <end position="159"/>
    </location>
</feature>
<reference evidence="9" key="1">
    <citation type="submission" date="2019-08" db="EMBL/GenBank/DDBJ databases">
        <authorList>
            <person name="Kucharzyk K."/>
            <person name="Murdoch R.W."/>
            <person name="Higgins S."/>
            <person name="Loffler F."/>
        </authorList>
    </citation>
    <scope>NUCLEOTIDE SEQUENCE</scope>
</reference>
<dbReference type="EMBL" id="VSSQ01003719">
    <property type="protein sequence ID" value="MPM22029.1"/>
    <property type="molecule type" value="Genomic_DNA"/>
</dbReference>
<keyword evidence="7" id="KW-1133">Transmembrane helix</keyword>
<evidence type="ECO:0000256" key="6">
    <source>
        <dbReference type="ARBA" id="ARBA00023014"/>
    </source>
</evidence>
<evidence type="ECO:0000256" key="4">
    <source>
        <dbReference type="ARBA" id="ARBA00022982"/>
    </source>
</evidence>
<evidence type="ECO:0000256" key="2">
    <source>
        <dbReference type="ARBA" id="ARBA00022485"/>
    </source>
</evidence>
<keyword evidence="7" id="KW-0472">Membrane</keyword>